<dbReference type="EMBL" id="JAIWYP010000007">
    <property type="protein sequence ID" value="KAH3797672.1"/>
    <property type="molecule type" value="Genomic_DNA"/>
</dbReference>
<organism evidence="9 10">
    <name type="scientific">Dreissena polymorpha</name>
    <name type="common">Zebra mussel</name>
    <name type="synonym">Mytilus polymorpha</name>
    <dbReference type="NCBI Taxonomy" id="45954"/>
    <lineage>
        <taxon>Eukaryota</taxon>
        <taxon>Metazoa</taxon>
        <taxon>Spiralia</taxon>
        <taxon>Lophotrochozoa</taxon>
        <taxon>Mollusca</taxon>
        <taxon>Bivalvia</taxon>
        <taxon>Autobranchia</taxon>
        <taxon>Heteroconchia</taxon>
        <taxon>Euheterodonta</taxon>
        <taxon>Imparidentia</taxon>
        <taxon>Neoheterodontei</taxon>
        <taxon>Myida</taxon>
        <taxon>Dreissenoidea</taxon>
        <taxon>Dreissenidae</taxon>
        <taxon>Dreissena</taxon>
    </lineage>
</organism>
<protein>
    <recommendedName>
        <fullName evidence="6">TIMELESS-interacting protein</fullName>
    </recommendedName>
</protein>
<evidence type="ECO:0000313" key="9">
    <source>
        <dbReference type="EMBL" id="KAH3797672.1"/>
    </source>
</evidence>
<keyword evidence="3 6" id="KW-0227">DNA damage</keyword>
<feature type="compositionally biased region" description="Basic and acidic residues" evidence="7">
    <location>
        <begin position="220"/>
        <end position="233"/>
    </location>
</feature>
<feature type="region of interest" description="Disordered" evidence="7">
    <location>
        <begin position="190"/>
        <end position="378"/>
    </location>
</feature>
<reference evidence="9" key="2">
    <citation type="submission" date="2020-11" db="EMBL/GenBank/DDBJ databases">
        <authorList>
            <person name="McCartney M.A."/>
            <person name="Auch B."/>
            <person name="Kono T."/>
            <person name="Mallez S."/>
            <person name="Becker A."/>
            <person name="Gohl D.M."/>
            <person name="Silverstein K.A.T."/>
            <person name="Koren S."/>
            <person name="Bechman K.B."/>
            <person name="Herman A."/>
            <person name="Abrahante J.E."/>
            <person name="Garbe J."/>
        </authorList>
    </citation>
    <scope>NUCLEOTIDE SEQUENCE</scope>
    <source>
        <strain evidence="9">Duluth1</strain>
        <tissue evidence="9">Whole animal</tissue>
    </source>
</reference>
<proteinExistence type="inferred from homology"/>
<dbReference type="GO" id="GO:0031297">
    <property type="term" value="P:replication fork processing"/>
    <property type="evidence" value="ECO:0007669"/>
    <property type="project" value="UniProtKB-UniRule"/>
</dbReference>
<feature type="compositionally biased region" description="Low complexity" evidence="7">
    <location>
        <begin position="275"/>
        <end position="286"/>
    </location>
</feature>
<feature type="compositionally biased region" description="Basic and acidic residues" evidence="7">
    <location>
        <begin position="469"/>
        <end position="486"/>
    </location>
</feature>
<evidence type="ECO:0000259" key="8">
    <source>
        <dbReference type="Pfam" id="PF07962"/>
    </source>
</evidence>
<evidence type="ECO:0000256" key="1">
    <source>
        <dbReference type="ARBA" id="ARBA00004123"/>
    </source>
</evidence>
<evidence type="ECO:0000256" key="7">
    <source>
        <dbReference type="SAM" id="MobiDB-lite"/>
    </source>
</evidence>
<dbReference type="Proteomes" id="UP000828390">
    <property type="component" value="Unassembled WGS sequence"/>
</dbReference>
<comment type="caution">
    <text evidence="9">The sequence shown here is derived from an EMBL/GenBank/DDBJ whole genome shotgun (WGS) entry which is preliminary data.</text>
</comment>
<comment type="similarity">
    <text evidence="2 6">Belongs to the CSM3 family.</text>
</comment>
<dbReference type="GO" id="GO:0031298">
    <property type="term" value="C:replication fork protection complex"/>
    <property type="evidence" value="ECO:0007669"/>
    <property type="project" value="TreeGrafter"/>
</dbReference>
<sequence>MESADLDMDEIFDDHDEDEDIGALPDLPDATQSQDASQENEEAENAEVLARLKDLSKGASKKVVRRPQPKLDPTRLSGARGIPILAKQFEKVKFKGKGHEASDLALIMKQLEHWGHRLFPKMPFDEVLERVERLGTKKEVQTCVKKIRMDMPILDDDFVGSDREDDVDRVGDAVNNQQTAGEDVWDEMLREEEEQQSTSATPSRKPSSAPSNHAETIAKPSKEPEFTATRIEEPTAPGGFTSDQLARIERNKQLAMERRLKKTGHITPGKPMPSPASQSQPQQLESRSTGNNSQPTQSTLINPKGDIFEATQNDRSTTGNTIEDSHHDRPEIDDDTSLSLSETRNRTGKLHKADDKKVDIVDESKGKTTDNDKNDSAVEVHEEMSKVIEKQTSQNITLYKSKVALGGSKVRSDENERFHDQNAADGGTSLEVATSLSGNVIPDEFLDSDEEMSIMADVDVSQMKVLKSKEENVDHKEGSDREKNVNTDENNGIKLPETMVENVEDKENINTVTDVGADLTEKCATLGAVDMKGDHAIKVNGDDQMNEAELMDTLDS</sequence>
<dbReference type="Pfam" id="PF07962">
    <property type="entry name" value="Swi3"/>
    <property type="match status" value="1"/>
</dbReference>
<gene>
    <name evidence="9" type="ORF">DPMN_151257</name>
</gene>
<evidence type="ECO:0000256" key="6">
    <source>
        <dbReference type="RuleBase" id="RU366049"/>
    </source>
</evidence>
<evidence type="ECO:0000256" key="2">
    <source>
        <dbReference type="ARBA" id="ARBA00006075"/>
    </source>
</evidence>
<dbReference type="GO" id="GO:0000076">
    <property type="term" value="P:DNA replication checkpoint signaling"/>
    <property type="evidence" value="ECO:0007669"/>
    <property type="project" value="UniProtKB-UniRule"/>
</dbReference>
<reference evidence="9" key="1">
    <citation type="journal article" date="2019" name="bioRxiv">
        <title>The Genome of the Zebra Mussel, Dreissena polymorpha: A Resource for Invasive Species Research.</title>
        <authorList>
            <person name="McCartney M.A."/>
            <person name="Auch B."/>
            <person name="Kono T."/>
            <person name="Mallez S."/>
            <person name="Zhang Y."/>
            <person name="Obille A."/>
            <person name="Becker A."/>
            <person name="Abrahante J.E."/>
            <person name="Garbe J."/>
            <person name="Badalamenti J.P."/>
            <person name="Herman A."/>
            <person name="Mangelson H."/>
            <person name="Liachko I."/>
            <person name="Sullivan S."/>
            <person name="Sone E.D."/>
            <person name="Koren S."/>
            <person name="Silverstein K.A.T."/>
            <person name="Beckman K.B."/>
            <person name="Gohl D.M."/>
        </authorList>
    </citation>
    <scope>NUCLEOTIDE SEQUENCE</scope>
    <source>
        <strain evidence="9">Duluth1</strain>
        <tissue evidence="9">Whole animal</tissue>
    </source>
</reference>
<evidence type="ECO:0000313" key="10">
    <source>
        <dbReference type="Proteomes" id="UP000828390"/>
    </source>
</evidence>
<dbReference type="PANTHER" id="PTHR13220">
    <property type="entry name" value="TIMELESS INTERACTING-RELATED"/>
    <property type="match status" value="1"/>
</dbReference>
<dbReference type="InterPro" id="IPR012923">
    <property type="entry name" value="Csm3"/>
</dbReference>
<comment type="subcellular location">
    <subcellularLocation>
        <location evidence="1 6">Nucleus</location>
    </subcellularLocation>
</comment>
<feature type="domain" description="Chromosome segregation in meiosis protein 3" evidence="8">
    <location>
        <begin position="70"/>
        <end position="151"/>
    </location>
</feature>
<dbReference type="GO" id="GO:0006974">
    <property type="term" value="P:DNA damage response"/>
    <property type="evidence" value="ECO:0007669"/>
    <property type="project" value="UniProtKB-KW"/>
</dbReference>
<dbReference type="GO" id="GO:0003677">
    <property type="term" value="F:DNA binding"/>
    <property type="evidence" value="ECO:0007669"/>
    <property type="project" value="TreeGrafter"/>
</dbReference>
<comment type="function">
    <text evidence="6">Plays an important role in the control of DNA replication and the maintenance of replication fork stability.</text>
</comment>
<feature type="compositionally biased region" description="Polar residues" evidence="7">
    <location>
        <begin position="196"/>
        <end position="214"/>
    </location>
</feature>
<evidence type="ECO:0000256" key="3">
    <source>
        <dbReference type="ARBA" id="ARBA00022763"/>
    </source>
</evidence>
<feature type="compositionally biased region" description="Polar residues" evidence="7">
    <location>
        <begin position="310"/>
        <end position="322"/>
    </location>
</feature>
<dbReference type="GO" id="GO:0043111">
    <property type="term" value="P:replication fork arrest"/>
    <property type="evidence" value="ECO:0007669"/>
    <property type="project" value="TreeGrafter"/>
</dbReference>
<dbReference type="PANTHER" id="PTHR13220:SF11">
    <property type="entry name" value="TIMELESS-INTERACTING PROTEIN"/>
    <property type="match status" value="1"/>
</dbReference>
<dbReference type="InterPro" id="IPR040038">
    <property type="entry name" value="TIPIN/Csm3/Swi3"/>
</dbReference>
<feature type="compositionally biased region" description="Basic and acidic residues" evidence="7">
    <location>
        <begin position="246"/>
        <end position="258"/>
    </location>
</feature>
<feature type="compositionally biased region" description="Acidic residues" evidence="7">
    <location>
        <begin position="1"/>
        <end position="21"/>
    </location>
</feature>
<dbReference type="AlphaFoldDB" id="A0A9D4FKU9"/>
<feature type="compositionally biased region" description="Basic and acidic residues" evidence="7">
    <location>
        <begin position="351"/>
        <end position="378"/>
    </location>
</feature>
<keyword evidence="10" id="KW-1185">Reference proteome</keyword>
<keyword evidence="5 6" id="KW-0131">Cell cycle</keyword>
<feature type="compositionally biased region" description="Polar residues" evidence="7">
    <location>
        <begin position="287"/>
        <end position="301"/>
    </location>
</feature>
<dbReference type="OrthoDB" id="437078at2759"/>
<keyword evidence="4 6" id="KW-0539">Nucleus</keyword>
<feature type="region of interest" description="Disordered" evidence="7">
    <location>
        <begin position="1"/>
        <end position="46"/>
    </location>
</feature>
<evidence type="ECO:0000256" key="5">
    <source>
        <dbReference type="ARBA" id="ARBA00023306"/>
    </source>
</evidence>
<feature type="region of interest" description="Disordered" evidence="7">
    <location>
        <begin position="469"/>
        <end position="492"/>
    </location>
</feature>
<name>A0A9D4FKU9_DREPO</name>
<accession>A0A9D4FKU9</accession>
<evidence type="ECO:0000256" key="4">
    <source>
        <dbReference type="ARBA" id="ARBA00023242"/>
    </source>
</evidence>